<keyword evidence="2" id="KW-1185">Reference proteome</keyword>
<dbReference type="EMBL" id="JASCZI010121400">
    <property type="protein sequence ID" value="MED6161576.1"/>
    <property type="molecule type" value="Genomic_DNA"/>
</dbReference>
<name>A0ABU6UN68_9FABA</name>
<evidence type="ECO:0000313" key="2">
    <source>
        <dbReference type="Proteomes" id="UP001341840"/>
    </source>
</evidence>
<comment type="caution">
    <text evidence="1">The sequence shown here is derived from an EMBL/GenBank/DDBJ whole genome shotgun (WGS) entry which is preliminary data.</text>
</comment>
<evidence type="ECO:0000313" key="1">
    <source>
        <dbReference type="EMBL" id="MED6161576.1"/>
    </source>
</evidence>
<organism evidence="1 2">
    <name type="scientific">Stylosanthes scabra</name>
    <dbReference type="NCBI Taxonomy" id="79078"/>
    <lineage>
        <taxon>Eukaryota</taxon>
        <taxon>Viridiplantae</taxon>
        <taxon>Streptophyta</taxon>
        <taxon>Embryophyta</taxon>
        <taxon>Tracheophyta</taxon>
        <taxon>Spermatophyta</taxon>
        <taxon>Magnoliopsida</taxon>
        <taxon>eudicotyledons</taxon>
        <taxon>Gunneridae</taxon>
        <taxon>Pentapetalae</taxon>
        <taxon>rosids</taxon>
        <taxon>fabids</taxon>
        <taxon>Fabales</taxon>
        <taxon>Fabaceae</taxon>
        <taxon>Papilionoideae</taxon>
        <taxon>50 kb inversion clade</taxon>
        <taxon>dalbergioids sensu lato</taxon>
        <taxon>Dalbergieae</taxon>
        <taxon>Pterocarpus clade</taxon>
        <taxon>Stylosanthes</taxon>
    </lineage>
</organism>
<dbReference type="Proteomes" id="UP001341840">
    <property type="component" value="Unassembled WGS sequence"/>
</dbReference>
<accession>A0ABU6UN68</accession>
<gene>
    <name evidence="1" type="ORF">PIB30_062069</name>
</gene>
<proteinExistence type="predicted"/>
<reference evidence="1 2" key="1">
    <citation type="journal article" date="2023" name="Plants (Basel)">
        <title>Bridging the Gap: Combining Genomics and Transcriptomics Approaches to Understand Stylosanthes scabra, an Orphan Legume from the Brazilian Caatinga.</title>
        <authorList>
            <person name="Ferreira-Neto J.R.C."/>
            <person name="da Silva M.D."/>
            <person name="Binneck E."/>
            <person name="de Melo N.F."/>
            <person name="da Silva R.H."/>
            <person name="de Melo A.L.T.M."/>
            <person name="Pandolfi V."/>
            <person name="Bustamante F.O."/>
            <person name="Brasileiro-Vidal A.C."/>
            <person name="Benko-Iseppon A.M."/>
        </authorList>
    </citation>
    <scope>NUCLEOTIDE SEQUENCE [LARGE SCALE GENOMIC DNA]</scope>
    <source>
        <tissue evidence="1">Leaves</tissue>
    </source>
</reference>
<sequence length="100" mass="11121">MVQIWLLVRRQTLSEPCKNRVYGAGGFFTLSLRRFSYGGSSASATSSHTGPADAEVVDLREQVQNLMQSLYSQGEVLQQQIGEVRSLKETLAERDARADE</sequence>
<protein>
    <submittedName>
        <fullName evidence="1">Uncharacterized protein</fullName>
    </submittedName>
</protein>